<evidence type="ECO:0000313" key="3">
    <source>
        <dbReference type="Proteomes" id="UP000471640"/>
    </source>
</evidence>
<organism evidence="2 3">
    <name type="scientific">Thiorhodococcus mannitoliphagus</name>
    <dbReference type="NCBI Taxonomy" id="329406"/>
    <lineage>
        <taxon>Bacteria</taxon>
        <taxon>Pseudomonadati</taxon>
        <taxon>Pseudomonadota</taxon>
        <taxon>Gammaproteobacteria</taxon>
        <taxon>Chromatiales</taxon>
        <taxon>Chromatiaceae</taxon>
        <taxon>Thiorhodococcus</taxon>
    </lineage>
</organism>
<dbReference type="EMBL" id="JAAIJR010000078">
    <property type="protein sequence ID" value="NEX22009.1"/>
    <property type="molecule type" value="Genomic_DNA"/>
</dbReference>
<keyword evidence="3" id="KW-1185">Reference proteome</keyword>
<name>A0A6P1DWC5_9GAMM</name>
<proteinExistence type="predicted"/>
<evidence type="ECO:0000313" key="2">
    <source>
        <dbReference type="EMBL" id="NEX22009.1"/>
    </source>
</evidence>
<accession>A0A6P1DWC5</accession>
<reference evidence="3" key="1">
    <citation type="journal article" date="2020" name="Microbiol. Resour. Announc.">
        <title>Draft Genome Sequences of Thiorhodococcus mannitoliphagus and Thiorhodococcus minor, Purple Sulfur Photosynthetic Bacteria in the Gammaproteobacterial Family Chromatiaceae.</title>
        <authorList>
            <person name="Aviles F.A."/>
            <person name="Meyer T.E."/>
            <person name="Kyndt J.A."/>
        </authorList>
    </citation>
    <scope>NUCLEOTIDE SEQUENCE [LARGE SCALE GENOMIC DNA]</scope>
    <source>
        <strain evidence="3">DSM 18266</strain>
    </source>
</reference>
<reference evidence="2 3" key="2">
    <citation type="submission" date="2020-02" db="EMBL/GenBank/DDBJ databases">
        <title>Genome sequences of Thiorhodococcus mannitoliphagus and Thiorhodococcus minor, purple sulfur photosynthetic bacteria in the gammaproteobacterial family, Chromatiaceae.</title>
        <authorList>
            <person name="Aviles F.A."/>
            <person name="Meyer T.E."/>
            <person name="Kyndt J.A."/>
        </authorList>
    </citation>
    <scope>NUCLEOTIDE SEQUENCE [LARGE SCALE GENOMIC DNA]</scope>
    <source>
        <strain evidence="2 3">DSM 18266</strain>
    </source>
</reference>
<keyword evidence="1" id="KW-0732">Signal</keyword>
<dbReference type="Proteomes" id="UP000471640">
    <property type="component" value="Unassembled WGS sequence"/>
</dbReference>
<evidence type="ECO:0000256" key="1">
    <source>
        <dbReference type="SAM" id="SignalP"/>
    </source>
</evidence>
<dbReference type="Pfam" id="PF11736">
    <property type="entry name" value="DUF3299"/>
    <property type="match status" value="1"/>
</dbReference>
<dbReference type="InterPro" id="IPR021727">
    <property type="entry name" value="DUF3299"/>
</dbReference>
<dbReference type="Gene3D" id="2.40.50.870">
    <property type="entry name" value="Protein of unknown function (DUF3299)"/>
    <property type="match status" value="1"/>
</dbReference>
<dbReference type="PROSITE" id="PS51257">
    <property type="entry name" value="PROKAR_LIPOPROTEIN"/>
    <property type="match status" value="1"/>
</dbReference>
<dbReference type="AlphaFoldDB" id="A0A6P1DWC5"/>
<protein>
    <submittedName>
        <fullName evidence="2">DUF3299 domain-containing protein</fullName>
    </submittedName>
</protein>
<gene>
    <name evidence="2" type="ORF">G3480_17140</name>
</gene>
<comment type="caution">
    <text evidence="2">The sequence shown here is derived from an EMBL/GenBank/DDBJ whole genome shotgun (WGS) entry which is preliminary data.</text>
</comment>
<feature type="signal peptide" evidence="1">
    <location>
        <begin position="1"/>
        <end position="20"/>
    </location>
</feature>
<feature type="chain" id="PRO_5026733427" evidence="1">
    <location>
        <begin position="21"/>
        <end position="191"/>
    </location>
</feature>
<sequence>MRPIKRLSCGCLMAAAFLLAGCGAGPSSESATDAEVINWDILMPPDWQPEDFLKGLEAEGIDEMGDEDPRAIALMDQLKAEWAKAPLVAEVDGRRVRLVGFVVPVELGVLEMPAFLLVPYFGACIHTPPPPVNQTIYVVMPQGEVYPGALFDTVWVTGTIHVLTNRSPLAAAGYRIDAERVEPYEGELETP</sequence>